<dbReference type="GO" id="GO:0016987">
    <property type="term" value="F:sigma factor activity"/>
    <property type="evidence" value="ECO:0007669"/>
    <property type="project" value="UniProtKB-KW"/>
</dbReference>
<dbReference type="CDD" id="cd06171">
    <property type="entry name" value="Sigma70_r4"/>
    <property type="match status" value="1"/>
</dbReference>
<dbReference type="Gene3D" id="1.10.10.10">
    <property type="entry name" value="Winged helix-like DNA-binding domain superfamily/Winged helix DNA-binding domain"/>
    <property type="match status" value="1"/>
</dbReference>
<keyword evidence="8" id="KW-1185">Reference proteome</keyword>
<comment type="caution">
    <text evidence="7">The sequence shown here is derived from an EMBL/GenBank/DDBJ whole genome shotgun (WGS) entry which is preliminary data.</text>
</comment>
<protein>
    <submittedName>
        <fullName evidence="7">RNA polymerase subunit sigma</fullName>
    </submittedName>
</protein>
<keyword evidence="4" id="KW-0804">Transcription</keyword>
<feature type="domain" description="RNA polymerase sigma-70 region 2" evidence="5">
    <location>
        <begin position="20"/>
        <end position="83"/>
    </location>
</feature>
<dbReference type="GO" id="GO:0003677">
    <property type="term" value="F:DNA binding"/>
    <property type="evidence" value="ECO:0007669"/>
    <property type="project" value="InterPro"/>
</dbReference>
<reference evidence="7 8" key="1">
    <citation type="submission" date="2018-07" db="EMBL/GenBank/DDBJ databases">
        <title>Bacillus sp. YLB-04 draft genome sequence.</title>
        <authorList>
            <person name="Yu L."/>
            <person name="Tang X."/>
        </authorList>
    </citation>
    <scope>NUCLEOTIDE SEQUENCE [LARGE SCALE GENOMIC DNA]</scope>
    <source>
        <strain evidence="7 8">YLB-04</strain>
    </source>
</reference>
<sequence>MDGNKKINRNDKDVWFEEIMDQYGDRLTKLCYNYTKDWNLAEDVVQEVFISCYKEYENLDRIVSFQAWIFRITINRCKDLLKSSFFKRVLINSSLLAMAKTPEPTPEMATLQTSEEALLSECVMALPIKYREVITLYYYEELSVEEISVILKMNGNTIKTRLNRARQKLKVLLERRR</sequence>
<evidence type="ECO:0000256" key="2">
    <source>
        <dbReference type="ARBA" id="ARBA00023015"/>
    </source>
</evidence>
<dbReference type="Pfam" id="PF04542">
    <property type="entry name" value="Sigma70_r2"/>
    <property type="match status" value="1"/>
</dbReference>
<dbReference type="InterPro" id="IPR013324">
    <property type="entry name" value="RNA_pol_sigma_r3/r4-like"/>
</dbReference>
<dbReference type="InterPro" id="IPR013325">
    <property type="entry name" value="RNA_pol_sigma_r2"/>
</dbReference>
<dbReference type="InterPro" id="IPR039425">
    <property type="entry name" value="RNA_pol_sigma-70-like"/>
</dbReference>
<evidence type="ECO:0000313" key="7">
    <source>
        <dbReference type="EMBL" id="RDU36491.1"/>
    </source>
</evidence>
<dbReference type="PANTHER" id="PTHR43133:SF60">
    <property type="entry name" value="RNA POLYMERASE SIGMA FACTOR SIGV"/>
    <property type="match status" value="1"/>
</dbReference>
<proteinExistence type="inferred from homology"/>
<dbReference type="InterPro" id="IPR013249">
    <property type="entry name" value="RNA_pol_sigma70_r4_t2"/>
</dbReference>
<evidence type="ECO:0000259" key="6">
    <source>
        <dbReference type="Pfam" id="PF08281"/>
    </source>
</evidence>
<evidence type="ECO:0000256" key="4">
    <source>
        <dbReference type="ARBA" id="ARBA00023163"/>
    </source>
</evidence>
<dbReference type="SUPFAM" id="SSF88659">
    <property type="entry name" value="Sigma3 and sigma4 domains of RNA polymerase sigma factors"/>
    <property type="match status" value="1"/>
</dbReference>
<dbReference type="NCBIfam" id="TIGR02937">
    <property type="entry name" value="sigma70-ECF"/>
    <property type="match status" value="1"/>
</dbReference>
<dbReference type="InterPro" id="IPR036388">
    <property type="entry name" value="WH-like_DNA-bd_sf"/>
</dbReference>
<dbReference type="OrthoDB" id="9794508at2"/>
<dbReference type="Pfam" id="PF08281">
    <property type="entry name" value="Sigma70_r4_2"/>
    <property type="match status" value="1"/>
</dbReference>
<comment type="similarity">
    <text evidence="1">Belongs to the sigma-70 factor family. ECF subfamily.</text>
</comment>
<evidence type="ECO:0000259" key="5">
    <source>
        <dbReference type="Pfam" id="PF04542"/>
    </source>
</evidence>
<accession>A0A3D8GQD2</accession>
<evidence type="ECO:0000313" key="8">
    <source>
        <dbReference type="Proteomes" id="UP000257144"/>
    </source>
</evidence>
<gene>
    <name evidence="7" type="ORF">DRW41_13250</name>
</gene>
<dbReference type="RefSeq" id="WP_115452484.1">
    <property type="nucleotide sequence ID" value="NZ_QNQT01000005.1"/>
</dbReference>
<dbReference type="GO" id="GO:0006352">
    <property type="term" value="P:DNA-templated transcription initiation"/>
    <property type="evidence" value="ECO:0007669"/>
    <property type="project" value="InterPro"/>
</dbReference>
<dbReference type="SUPFAM" id="SSF88946">
    <property type="entry name" value="Sigma2 domain of RNA polymerase sigma factors"/>
    <property type="match status" value="1"/>
</dbReference>
<organism evidence="7 8">
    <name type="scientific">Neobacillus piezotolerans</name>
    <dbReference type="NCBI Taxonomy" id="2259171"/>
    <lineage>
        <taxon>Bacteria</taxon>
        <taxon>Bacillati</taxon>
        <taxon>Bacillota</taxon>
        <taxon>Bacilli</taxon>
        <taxon>Bacillales</taxon>
        <taxon>Bacillaceae</taxon>
        <taxon>Neobacillus</taxon>
    </lineage>
</organism>
<evidence type="ECO:0000256" key="1">
    <source>
        <dbReference type="ARBA" id="ARBA00010641"/>
    </source>
</evidence>
<evidence type="ECO:0000256" key="3">
    <source>
        <dbReference type="ARBA" id="ARBA00023082"/>
    </source>
</evidence>
<dbReference type="EMBL" id="QNQT01000005">
    <property type="protein sequence ID" value="RDU36491.1"/>
    <property type="molecule type" value="Genomic_DNA"/>
</dbReference>
<dbReference type="Proteomes" id="UP000257144">
    <property type="component" value="Unassembled WGS sequence"/>
</dbReference>
<dbReference type="AlphaFoldDB" id="A0A3D8GQD2"/>
<keyword evidence="2" id="KW-0805">Transcription regulation</keyword>
<dbReference type="InterPro" id="IPR014284">
    <property type="entry name" value="RNA_pol_sigma-70_dom"/>
</dbReference>
<dbReference type="Gene3D" id="1.10.1740.10">
    <property type="match status" value="1"/>
</dbReference>
<dbReference type="InterPro" id="IPR007627">
    <property type="entry name" value="RNA_pol_sigma70_r2"/>
</dbReference>
<dbReference type="PANTHER" id="PTHR43133">
    <property type="entry name" value="RNA POLYMERASE ECF-TYPE SIGMA FACTO"/>
    <property type="match status" value="1"/>
</dbReference>
<feature type="domain" description="RNA polymerase sigma factor 70 region 4 type 2" evidence="6">
    <location>
        <begin position="118"/>
        <end position="169"/>
    </location>
</feature>
<keyword evidence="3" id="KW-0731">Sigma factor</keyword>
<name>A0A3D8GQD2_9BACI</name>